<evidence type="ECO:0000313" key="1">
    <source>
        <dbReference type="EMBL" id="KKW13200.1"/>
    </source>
</evidence>
<dbReference type="PATRIC" id="fig|1618448.3.peg.150"/>
<name>A0A0G1W3R0_9BACT</name>
<dbReference type="AlphaFoldDB" id="A0A0G1W3R0"/>
<gene>
    <name evidence="1" type="ORF">UY48_C0003G0022</name>
</gene>
<proteinExistence type="predicted"/>
<dbReference type="Pfam" id="PF14359">
    <property type="entry name" value="DUF4406"/>
    <property type="match status" value="1"/>
</dbReference>
<organism evidence="1 2">
    <name type="scientific">Candidatus Gottesmanbacteria bacterium GW2011_GWB1_49_7</name>
    <dbReference type="NCBI Taxonomy" id="1618448"/>
    <lineage>
        <taxon>Bacteria</taxon>
        <taxon>Candidatus Gottesmaniibacteriota</taxon>
    </lineage>
</organism>
<evidence type="ECO:0008006" key="3">
    <source>
        <dbReference type="Google" id="ProtNLM"/>
    </source>
</evidence>
<reference evidence="1 2" key="1">
    <citation type="journal article" date="2015" name="Nature">
        <title>rRNA introns, odd ribosomes, and small enigmatic genomes across a large radiation of phyla.</title>
        <authorList>
            <person name="Brown C.T."/>
            <person name="Hug L.A."/>
            <person name="Thomas B.C."/>
            <person name="Sharon I."/>
            <person name="Castelle C.J."/>
            <person name="Singh A."/>
            <person name="Wilkins M.J."/>
            <person name="Williams K.H."/>
            <person name="Banfield J.F."/>
        </authorList>
    </citation>
    <scope>NUCLEOTIDE SEQUENCE [LARGE SCALE GENOMIC DNA]</scope>
</reference>
<evidence type="ECO:0000313" key="2">
    <source>
        <dbReference type="Proteomes" id="UP000034588"/>
    </source>
</evidence>
<dbReference type="EMBL" id="LCQD01000003">
    <property type="protein sequence ID" value="KKW13200.1"/>
    <property type="molecule type" value="Genomic_DNA"/>
</dbReference>
<dbReference type="Gene3D" id="3.40.50.450">
    <property type="match status" value="1"/>
</dbReference>
<dbReference type="InterPro" id="IPR025518">
    <property type="entry name" value="DUF4406"/>
</dbReference>
<comment type="caution">
    <text evidence="1">The sequence shown here is derived from an EMBL/GenBank/DDBJ whole genome shotgun (WGS) entry which is preliminary data.</text>
</comment>
<protein>
    <recommendedName>
        <fullName evidence="3">DUF4406 domain-containing protein</fullName>
    </recommendedName>
</protein>
<accession>A0A0G1W3R0</accession>
<dbReference type="Proteomes" id="UP000034588">
    <property type="component" value="Unassembled WGS sequence"/>
</dbReference>
<dbReference type="SUPFAM" id="SSF52309">
    <property type="entry name" value="N-(deoxy)ribosyltransferase-like"/>
    <property type="match status" value="1"/>
</dbReference>
<sequence length="286" mass="31815">MNVVWKVSTKVYISGPITGIPDGNKEAFEVAERVLREKGYAVFNPRRHVPQGLDWATAMRSAIKLLLECDAIYLLSDWSHSKGAQVEYGLAKTLGMTIIFPGTEIRGRCCSAPLVQRSQEYPDVRPLCAVAVGAYMKTWFSFNGYQGAFDIHTTEAEAKKAAKDALDGCRPAYPDDGWSDDVTENIYYGRIVGRVIETMHKEVPVGVTVDDDGIGSDGVDYSDIPSGVDCLVDYELFSVDGSCVGRDEELRTRIDRLESIIWKNRDAIDWSGFHDEEQAMLRALRG</sequence>